<sequence>MTVVNQLSKLACTYLAVVVVTGCSNGLSSVRNVTYPPDFKYIERDQLRSGMDEMALHISILDGALQYSQADDPDAIREEVLTALTNIERVASSLQAASAGASHPFMEDHMRSFVATVDKARSAASLAEPRYYFAGKVAGACAACHKVNR</sequence>
<proteinExistence type="predicted"/>
<evidence type="ECO:0000313" key="2">
    <source>
        <dbReference type="Proteomes" id="UP001209257"/>
    </source>
</evidence>
<evidence type="ECO:0008006" key="3">
    <source>
        <dbReference type="Google" id="ProtNLM"/>
    </source>
</evidence>
<accession>A0ABT2VNX5</accession>
<organism evidence="1 2">
    <name type="scientific">Alteromonas salexigens</name>
    <dbReference type="NCBI Taxonomy" id="2982530"/>
    <lineage>
        <taxon>Bacteria</taxon>
        <taxon>Pseudomonadati</taxon>
        <taxon>Pseudomonadota</taxon>
        <taxon>Gammaproteobacteria</taxon>
        <taxon>Alteromonadales</taxon>
        <taxon>Alteromonadaceae</taxon>
        <taxon>Alteromonas/Salinimonas group</taxon>
        <taxon>Alteromonas</taxon>
    </lineage>
</organism>
<dbReference type="EMBL" id="JAOTJC010000005">
    <property type="protein sequence ID" value="MCU7553649.1"/>
    <property type="molecule type" value="Genomic_DNA"/>
</dbReference>
<protein>
    <recommendedName>
        <fullName evidence="3">Cytochrome c</fullName>
    </recommendedName>
</protein>
<dbReference type="Proteomes" id="UP001209257">
    <property type="component" value="Unassembled WGS sequence"/>
</dbReference>
<name>A0ABT2VNX5_9ALTE</name>
<keyword evidence="2" id="KW-1185">Reference proteome</keyword>
<comment type="caution">
    <text evidence="1">The sequence shown here is derived from an EMBL/GenBank/DDBJ whole genome shotgun (WGS) entry which is preliminary data.</text>
</comment>
<reference evidence="2" key="1">
    <citation type="submission" date="2023-07" db="EMBL/GenBank/DDBJ databases">
        <title>Study on multiphase classification of strain Alteromonas salexigens isolated from the Yellow Sea.</title>
        <authorList>
            <person name="Sun L."/>
        </authorList>
    </citation>
    <scope>NUCLEOTIDE SEQUENCE [LARGE SCALE GENOMIC DNA]</scope>
    <source>
        <strain evidence="2">ASW11-19</strain>
    </source>
</reference>
<dbReference type="RefSeq" id="WP_262992352.1">
    <property type="nucleotide sequence ID" value="NZ_JAOTJC010000005.1"/>
</dbReference>
<gene>
    <name evidence="1" type="ORF">OCL06_03420</name>
</gene>
<evidence type="ECO:0000313" key="1">
    <source>
        <dbReference type="EMBL" id="MCU7553649.1"/>
    </source>
</evidence>